<feature type="compositionally biased region" description="Acidic residues" evidence="1">
    <location>
        <begin position="192"/>
        <end position="202"/>
    </location>
</feature>
<reference evidence="3" key="1">
    <citation type="submission" date="2018-06" db="EMBL/GenBank/DDBJ databases">
        <authorList>
            <person name="Zhirakovskaya E."/>
        </authorList>
    </citation>
    <scope>NUCLEOTIDE SEQUENCE</scope>
</reference>
<sequence length="202" mass="21592">MKIKCPNCSSSYKIDSSRLSKEGVYAKCSNCANIFFVRKKTESEVVKARKKLESKKRESAKAVTPAPKTTEIKPDDEPVEDIKSDHGEQEMAPAGQQAIEQRTDEGVISAAHVPESADSQDDIDALLAENAPAKEEEVAAVADDTPESADSQDDIDALLAENAPAKEEAPVVDEESADSQDDIDALLAENAPAEEEAPAPAP</sequence>
<dbReference type="NCBIfam" id="TIGR02098">
    <property type="entry name" value="MJ0042_CXXC"/>
    <property type="match status" value="1"/>
</dbReference>
<dbReference type="AlphaFoldDB" id="A0A3B1C5Y0"/>
<feature type="domain" description="Zinc finger/thioredoxin putative" evidence="2">
    <location>
        <begin position="1"/>
        <end position="36"/>
    </location>
</feature>
<evidence type="ECO:0000313" key="3">
    <source>
        <dbReference type="EMBL" id="VAX19454.1"/>
    </source>
</evidence>
<feature type="region of interest" description="Disordered" evidence="1">
    <location>
        <begin position="51"/>
        <end position="202"/>
    </location>
</feature>
<dbReference type="EMBL" id="UOGA01000157">
    <property type="protein sequence ID" value="VAX19454.1"/>
    <property type="molecule type" value="Genomic_DNA"/>
</dbReference>
<dbReference type="InterPro" id="IPR011723">
    <property type="entry name" value="Znf/thioredoxin_put"/>
</dbReference>
<organism evidence="3">
    <name type="scientific">hydrothermal vent metagenome</name>
    <dbReference type="NCBI Taxonomy" id="652676"/>
    <lineage>
        <taxon>unclassified sequences</taxon>
        <taxon>metagenomes</taxon>
        <taxon>ecological metagenomes</taxon>
    </lineage>
</organism>
<gene>
    <name evidence="3" type="ORF">MNBD_NITROSPINAE04-1408</name>
</gene>
<feature type="compositionally biased region" description="Basic and acidic residues" evidence="1">
    <location>
        <begin position="70"/>
        <end position="89"/>
    </location>
</feature>
<feature type="compositionally biased region" description="Acidic residues" evidence="1">
    <location>
        <begin position="144"/>
        <end position="156"/>
    </location>
</feature>
<feature type="non-terminal residue" evidence="3">
    <location>
        <position position="202"/>
    </location>
</feature>
<name>A0A3B1C5Y0_9ZZZZ</name>
<feature type="compositionally biased region" description="Acidic residues" evidence="1">
    <location>
        <begin position="170"/>
        <end position="184"/>
    </location>
</feature>
<accession>A0A3B1C5Y0</accession>
<proteinExistence type="predicted"/>
<protein>
    <recommendedName>
        <fullName evidence="2">Zinc finger/thioredoxin putative domain-containing protein</fullName>
    </recommendedName>
</protein>
<evidence type="ECO:0000259" key="2">
    <source>
        <dbReference type="Pfam" id="PF13717"/>
    </source>
</evidence>
<evidence type="ECO:0000256" key="1">
    <source>
        <dbReference type="SAM" id="MobiDB-lite"/>
    </source>
</evidence>
<dbReference type="Pfam" id="PF13717">
    <property type="entry name" value="Zn_ribbon_4"/>
    <property type="match status" value="1"/>
</dbReference>